<dbReference type="CDD" id="cd03891">
    <property type="entry name" value="M20_DapE_proteobac"/>
    <property type="match status" value="1"/>
</dbReference>
<feature type="binding site" evidence="15">
    <location>
        <position position="122"/>
    </location>
    <ligand>
        <name>Zn(2+)</name>
        <dbReference type="ChEBI" id="CHEBI:29105"/>
        <label>1</label>
    </ligand>
</feature>
<evidence type="ECO:0000256" key="13">
    <source>
        <dbReference type="ARBA" id="ARBA00031891"/>
    </source>
</evidence>
<keyword evidence="8 15" id="KW-0378">Hydrolase</keyword>
<evidence type="ECO:0000256" key="2">
    <source>
        <dbReference type="ARBA" id="ARBA00006746"/>
    </source>
</evidence>
<organism evidence="17 18">
    <name type="scientific">Kangiella aquimarina</name>
    <dbReference type="NCBI Taxonomy" id="261965"/>
    <lineage>
        <taxon>Bacteria</taxon>
        <taxon>Pseudomonadati</taxon>
        <taxon>Pseudomonadota</taxon>
        <taxon>Gammaproteobacteria</taxon>
        <taxon>Kangiellales</taxon>
        <taxon>Kangiellaceae</taxon>
        <taxon>Kangiella</taxon>
    </lineage>
</organism>
<dbReference type="Gene3D" id="3.30.70.360">
    <property type="match status" value="1"/>
</dbReference>
<feature type="active site" evidence="15">
    <location>
        <position position="91"/>
    </location>
</feature>
<keyword evidence="18" id="KW-1185">Reference proteome</keyword>
<evidence type="ECO:0000256" key="12">
    <source>
        <dbReference type="ARBA" id="ARBA00023285"/>
    </source>
</evidence>
<evidence type="ECO:0000256" key="11">
    <source>
        <dbReference type="ARBA" id="ARBA00023154"/>
    </source>
</evidence>
<feature type="binding site" evidence="15">
    <location>
        <position position="371"/>
    </location>
    <ligand>
        <name>Zn(2+)</name>
        <dbReference type="ChEBI" id="CHEBI:29105"/>
        <label>2</label>
    </ligand>
</feature>
<name>A0ABZ0X7M2_9GAMM</name>
<dbReference type="InterPro" id="IPR050072">
    <property type="entry name" value="Peptidase_M20A"/>
</dbReference>
<evidence type="ECO:0000256" key="14">
    <source>
        <dbReference type="ARBA" id="ARBA00051301"/>
    </source>
</evidence>
<comment type="cofactor">
    <cofactor evidence="15">
        <name>Zn(2+)</name>
        <dbReference type="ChEBI" id="CHEBI:29105"/>
    </cofactor>
    <cofactor evidence="15">
        <name>Co(2+)</name>
        <dbReference type="ChEBI" id="CHEBI:48828"/>
    </cofactor>
    <text evidence="15">Binds 2 Zn(2+) or Co(2+) ions per subunit.</text>
</comment>
<dbReference type="SUPFAM" id="SSF53187">
    <property type="entry name" value="Zn-dependent exopeptidases"/>
    <property type="match status" value="1"/>
</dbReference>
<dbReference type="HAMAP" id="MF_01690">
    <property type="entry name" value="DapE"/>
    <property type="match status" value="1"/>
</dbReference>
<comment type="function">
    <text evidence="15">Catalyzes the hydrolysis of N-succinyl-L,L-diaminopimelic acid (SDAP), forming succinate and LL-2,6-diaminopimelate (DAP), an intermediate involved in the bacterial biosynthesis of lysine and meso-diaminopimelic acid, an essential component of bacterial cell walls.</text>
</comment>
<dbReference type="InterPro" id="IPR001261">
    <property type="entry name" value="ArgE/DapE_CS"/>
</dbReference>
<proteinExistence type="inferred from homology"/>
<dbReference type="Pfam" id="PF07687">
    <property type="entry name" value="M20_dimer"/>
    <property type="match status" value="1"/>
</dbReference>
<dbReference type="NCBIfam" id="TIGR01246">
    <property type="entry name" value="dapE_proteo"/>
    <property type="match status" value="1"/>
</dbReference>
<dbReference type="EC" id="3.5.1.18" evidence="4 15"/>
<evidence type="ECO:0000256" key="7">
    <source>
        <dbReference type="ARBA" id="ARBA00022723"/>
    </source>
</evidence>
<reference evidence="17 18" key="1">
    <citation type="submission" date="2023-11" db="EMBL/GenBank/DDBJ databases">
        <title>MicrobeMod: A computational toolkit for identifying prokaryotic methylation and restriction-modification with nanopore sequencing.</title>
        <authorList>
            <person name="Crits-Christoph A."/>
            <person name="Kang S.C."/>
            <person name="Lee H."/>
            <person name="Ostrov N."/>
        </authorList>
    </citation>
    <scope>NUCLEOTIDE SEQUENCE [LARGE SCALE GENOMIC DNA]</scope>
    <source>
        <strain evidence="17 18">DSMZ 16071</strain>
    </source>
</reference>
<dbReference type="RefSeq" id="WP_018624383.1">
    <property type="nucleotide sequence ID" value="NZ_CP140158.1"/>
</dbReference>
<evidence type="ECO:0000256" key="10">
    <source>
        <dbReference type="ARBA" id="ARBA00022915"/>
    </source>
</evidence>
<dbReference type="Gene3D" id="3.40.630.10">
    <property type="entry name" value="Zn peptidases"/>
    <property type="match status" value="2"/>
</dbReference>
<comment type="similarity">
    <text evidence="2 15">Belongs to the peptidase M20A family. DapE subfamily.</text>
</comment>
<dbReference type="GO" id="GO:0009014">
    <property type="term" value="F:succinyl-diaminopimelate desuccinylase activity"/>
    <property type="evidence" value="ECO:0007669"/>
    <property type="project" value="UniProtKB-EC"/>
</dbReference>
<gene>
    <name evidence="15 17" type="primary">dapE</name>
    <name evidence="17" type="ORF">SR900_05505</name>
</gene>
<keyword evidence="7 15" id="KW-0479">Metal-binding</keyword>
<accession>A0ABZ0X7M2</accession>
<dbReference type="EMBL" id="CP140158">
    <property type="protein sequence ID" value="WQG86343.1"/>
    <property type="molecule type" value="Genomic_DNA"/>
</dbReference>
<evidence type="ECO:0000256" key="8">
    <source>
        <dbReference type="ARBA" id="ARBA00022801"/>
    </source>
</evidence>
<dbReference type="Pfam" id="PF01546">
    <property type="entry name" value="Peptidase_M20"/>
    <property type="match status" value="1"/>
</dbReference>
<feature type="binding site" evidence="15">
    <location>
        <position position="185"/>
    </location>
    <ligand>
        <name>Zn(2+)</name>
        <dbReference type="ChEBI" id="CHEBI:29105"/>
        <label>1</label>
    </ligand>
</feature>
<comment type="pathway">
    <text evidence="1 15">Amino-acid biosynthesis; L-lysine biosynthesis via DAP pathway; LL-2,6-diaminopimelate from (S)-tetrahydrodipicolinate (succinylase route): step 3/3.</text>
</comment>
<evidence type="ECO:0000256" key="1">
    <source>
        <dbReference type="ARBA" id="ARBA00005130"/>
    </source>
</evidence>
<keyword evidence="6 15" id="KW-0028">Amino-acid biosynthesis</keyword>
<dbReference type="SUPFAM" id="SSF55031">
    <property type="entry name" value="Bacterial exopeptidase dimerisation domain"/>
    <property type="match status" value="1"/>
</dbReference>
<dbReference type="PANTHER" id="PTHR43808">
    <property type="entry name" value="ACETYLORNITHINE DEACETYLASE"/>
    <property type="match status" value="1"/>
</dbReference>
<protein>
    <recommendedName>
        <fullName evidence="5 15">Succinyl-diaminopimelate desuccinylase</fullName>
        <shortName evidence="15">SDAP desuccinylase</shortName>
        <ecNumber evidence="4 15">3.5.1.18</ecNumber>
    </recommendedName>
    <alternativeName>
        <fullName evidence="13 15">N-succinyl-LL-2,6-diaminoheptanedioate amidohydrolase</fullName>
    </alternativeName>
</protein>
<evidence type="ECO:0000256" key="4">
    <source>
        <dbReference type="ARBA" id="ARBA00011921"/>
    </source>
</evidence>
<keyword evidence="12 15" id="KW-0170">Cobalt</keyword>
<feature type="binding site" evidence="15">
    <location>
        <position position="122"/>
    </location>
    <ligand>
        <name>Zn(2+)</name>
        <dbReference type="ChEBI" id="CHEBI:29105"/>
        <label>2</label>
    </ligand>
</feature>
<feature type="domain" description="Peptidase M20 dimerisation" evidence="16">
    <location>
        <begin position="198"/>
        <end position="300"/>
    </location>
</feature>
<evidence type="ECO:0000256" key="15">
    <source>
        <dbReference type="HAMAP-Rule" id="MF_01690"/>
    </source>
</evidence>
<dbReference type="InterPro" id="IPR005941">
    <property type="entry name" value="DapE_proteobac"/>
</dbReference>
<keyword evidence="10 15" id="KW-0220">Diaminopimelate biosynthesis</keyword>
<comment type="subunit">
    <text evidence="3 15">Homodimer.</text>
</comment>
<dbReference type="InterPro" id="IPR036264">
    <property type="entry name" value="Bact_exopeptidase_dim_dom"/>
</dbReference>
<keyword evidence="9 15" id="KW-0862">Zinc</keyword>
<keyword evidence="11 15" id="KW-0457">Lysine biosynthesis</keyword>
<evidence type="ECO:0000259" key="16">
    <source>
        <dbReference type="Pfam" id="PF07687"/>
    </source>
</evidence>
<evidence type="ECO:0000313" key="18">
    <source>
        <dbReference type="Proteomes" id="UP001324185"/>
    </source>
</evidence>
<feature type="binding site" evidence="15">
    <location>
        <position position="89"/>
    </location>
    <ligand>
        <name>Zn(2+)</name>
        <dbReference type="ChEBI" id="CHEBI:29105"/>
        <label>1</label>
    </ligand>
</feature>
<dbReference type="NCBIfam" id="NF009557">
    <property type="entry name" value="PRK13009.1"/>
    <property type="match status" value="1"/>
</dbReference>
<evidence type="ECO:0000313" key="17">
    <source>
        <dbReference type="EMBL" id="WQG86343.1"/>
    </source>
</evidence>
<evidence type="ECO:0000256" key="6">
    <source>
        <dbReference type="ARBA" id="ARBA00022605"/>
    </source>
</evidence>
<dbReference type="InterPro" id="IPR002933">
    <property type="entry name" value="Peptidase_M20"/>
</dbReference>
<evidence type="ECO:0000256" key="3">
    <source>
        <dbReference type="ARBA" id="ARBA00011738"/>
    </source>
</evidence>
<dbReference type="Proteomes" id="UP001324185">
    <property type="component" value="Chromosome"/>
</dbReference>
<feature type="active site" description="Proton acceptor" evidence="15">
    <location>
        <position position="156"/>
    </location>
</feature>
<feature type="binding site" evidence="15">
    <location>
        <position position="157"/>
    </location>
    <ligand>
        <name>Zn(2+)</name>
        <dbReference type="ChEBI" id="CHEBI:29105"/>
        <label>2</label>
    </ligand>
</feature>
<sequence>MLKQTTVIKEQKIKLHSKIELNYQSIMLELAQNLIRKPSITPSDQGCCDLIGERLQAIGFKLEFMNQNSVSNLWAKRGSGHPVVVFAGHTDVVPPGQNAKWETPAFIPVIKDGFLHGRGASDMKGSLAAMVVAVEQFVAMYPEHHGAIGFMLTSDEEGIAVEGTRHIVDNLLERNEKIDCAIVGEPTTERLLGDSIRIGRRGSINCKITLHGKQGHVGYPEQLINPIHKSSRLIHKLSSKRWDMPSRYFPSTSCQLVKVHSESGAMNVTPADLELWFNFRYSPRNSFEKIKAYVEKKIIKYGLKSDIEWDHEAEPYLTKRGSLRKCVQSVIQKQCGIKPKLTTGGGISDGRFIKQIARQVIELGPSNKTIHQANERVSIEELDQLRQLYFKLLENLLLK</sequence>
<comment type="catalytic activity">
    <reaction evidence="14 15">
        <text>N-succinyl-(2S,6S)-2,6-diaminopimelate + H2O = (2S,6S)-2,6-diaminopimelate + succinate</text>
        <dbReference type="Rhea" id="RHEA:22608"/>
        <dbReference type="ChEBI" id="CHEBI:15377"/>
        <dbReference type="ChEBI" id="CHEBI:30031"/>
        <dbReference type="ChEBI" id="CHEBI:57609"/>
        <dbReference type="ChEBI" id="CHEBI:58087"/>
        <dbReference type="EC" id="3.5.1.18"/>
    </reaction>
</comment>
<dbReference type="PROSITE" id="PS00759">
    <property type="entry name" value="ARGE_DAPE_CPG2_2"/>
    <property type="match status" value="1"/>
</dbReference>
<evidence type="ECO:0000256" key="5">
    <source>
        <dbReference type="ARBA" id="ARBA00022391"/>
    </source>
</evidence>
<dbReference type="InterPro" id="IPR011650">
    <property type="entry name" value="Peptidase_M20_dimer"/>
</dbReference>
<dbReference type="PANTHER" id="PTHR43808:SF31">
    <property type="entry name" value="N-ACETYL-L-CITRULLINE DEACETYLASE"/>
    <property type="match status" value="1"/>
</dbReference>
<evidence type="ECO:0000256" key="9">
    <source>
        <dbReference type="ARBA" id="ARBA00022833"/>
    </source>
</evidence>